<feature type="signal peptide" evidence="1">
    <location>
        <begin position="1"/>
        <end position="17"/>
    </location>
</feature>
<proteinExistence type="predicted"/>
<evidence type="ECO:0000313" key="3">
    <source>
        <dbReference type="Proteomes" id="UP000591131"/>
    </source>
</evidence>
<evidence type="ECO:0000313" key="2">
    <source>
        <dbReference type="EMBL" id="KAF4672239.1"/>
    </source>
</evidence>
<protein>
    <submittedName>
        <fullName evidence="2">Uncharacterized protein</fullName>
    </submittedName>
</protein>
<evidence type="ECO:0000256" key="1">
    <source>
        <dbReference type="SAM" id="SignalP"/>
    </source>
</evidence>
<reference evidence="2 3" key="1">
    <citation type="submission" date="2020-04" db="EMBL/GenBank/DDBJ databases">
        <title>Perkinsus chesapeaki whole genome sequence.</title>
        <authorList>
            <person name="Bogema D.R."/>
        </authorList>
    </citation>
    <scope>NUCLEOTIDE SEQUENCE [LARGE SCALE GENOMIC DNA]</scope>
    <source>
        <strain evidence="2">ATCC PRA-425</strain>
    </source>
</reference>
<comment type="caution">
    <text evidence="2">The sequence shown here is derived from an EMBL/GenBank/DDBJ whole genome shotgun (WGS) entry which is preliminary data.</text>
</comment>
<keyword evidence="3" id="KW-1185">Reference proteome</keyword>
<dbReference type="AlphaFoldDB" id="A0A7J6MKW6"/>
<keyword evidence="1" id="KW-0732">Signal</keyword>
<dbReference type="EMBL" id="JAAPAO010000115">
    <property type="protein sequence ID" value="KAF4672239.1"/>
    <property type="molecule type" value="Genomic_DNA"/>
</dbReference>
<accession>A0A7J6MKW6</accession>
<sequence length="173" mass="18620">MLIHFFIGFTLISHVLTSDRKPGEPGRRGPYLALPVLSGSLPNGRYKATKGNNVAVCHGLANLSDFVMDVTAANGAQVANITATVEGKEVHTKGTIPLMWHSERGINKLGEHCVDRPNKCFGFGTRSDDVHGYPTVGGVFMKDLISSLDIDGSRVALRDIIFCKSKQDVVAGL</sequence>
<dbReference type="Proteomes" id="UP000591131">
    <property type="component" value="Unassembled WGS sequence"/>
</dbReference>
<feature type="chain" id="PRO_5029517158" evidence="1">
    <location>
        <begin position="18"/>
        <end position="173"/>
    </location>
</feature>
<gene>
    <name evidence="2" type="ORF">FOL47_000756</name>
</gene>
<name>A0A7J6MKW6_PERCH</name>
<organism evidence="2 3">
    <name type="scientific">Perkinsus chesapeaki</name>
    <name type="common">Clam parasite</name>
    <name type="synonym">Perkinsus andrewsi</name>
    <dbReference type="NCBI Taxonomy" id="330153"/>
    <lineage>
        <taxon>Eukaryota</taxon>
        <taxon>Sar</taxon>
        <taxon>Alveolata</taxon>
        <taxon>Perkinsozoa</taxon>
        <taxon>Perkinsea</taxon>
        <taxon>Perkinsida</taxon>
        <taxon>Perkinsidae</taxon>
        <taxon>Perkinsus</taxon>
    </lineage>
</organism>